<evidence type="ECO:0000313" key="2">
    <source>
        <dbReference type="Proteomes" id="UP000831701"/>
    </source>
</evidence>
<proteinExistence type="predicted"/>
<dbReference type="Proteomes" id="UP000831701">
    <property type="component" value="Chromosome 15"/>
</dbReference>
<protein>
    <submittedName>
        <fullName evidence="1">Uncharacterized protein</fullName>
    </submittedName>
</protein>
<dbReference type="EMBL" id="CM041545">
    <property type="protein sequence ID" value="KAI3362430.1"/>
    <property type="molecule type" value="Genomic_DNA"/>
</dbReference>
<sequence length="1303" mass="145730">MNLTLADKCCAFESPILDQVLPPILILEFMFGLMGNFVALWMFIFHMDTWKPNAVYLTHLAVADSIVMFCLPFRADYYRRGKNWLYGDALCRILLFLLAANRAAGIFFLTAVSVDRYLKIVHPRNKINQMGLTYAFWVSLGLWGLIFLATGYLLANEHFFYNKNRTQCESFNICMGFSPLSTWHNTFYVIQFFLPTTIVAFCTIRITWQLKNRTLDKKGKIKRAVQFILAVALIFITCFFPSTISRIAVWILKVWYNECKYFEEANLAFYTSVCFTYFNSVLNPLVYYFSSPAFSGTFQKVLNKLLGRTVDSDQAESSESDISTIDGKNSGNAAAALFQHVGTLWGGGEGQTPHRPPLTMDKPGATSTPGKVSGLKPPSKIGRPSGVPTKMSPSSGTPKPVPPEKSSSGLTSPTQDGSADFQMGERVWVNGNKPGYIQFIGGTQFAPGQWAGIVLDEPIGKNDGSVAGVRYFQCEDGRGIFTRPSKLSKTVLPEKEANGRQASPAPAASAASEPAAAGTTSTGNNKQIQQRKHRKQSQTIILILFLHSAQGTGIKTSAALNRMLTSSESVSNLSDTESMKKNKREMRLGDRVLVGGTKAGVVRFLGETDFAKGDWCGVELDEPLGKNDGAVAGTRYFQCMPRYGLFAPVHKVTRIGFPCTTPTKAKSSRRRSALKRSPSASSISSLSSATSSISGKPSRAGLLTETSARYARKISGTTALQEALKEKQQHIEQLLAERDLERCEVAKATSHAGEVQQELVLLRKGRDQYALEMEAKLDQLRSLVEAADREKVELLNQLEEEKRKVEDLQFSVEEACITKGDLETQTRLEHAHIKELEQSLLFEKTKAEKLQRDLEDTRVATVSERSRIMELEREVSDLQLRLRASQQKEDAVSLSQQQISSLKAQAQSQEKKISELSVDVESKQKELQSLQQDKSSLEEQLTGLRQKLETAETESRKTTKTMQELEQSVEQSKKDYQTLKEESQCREKELTQANEKSERTAVLFEQLTNEKKTLETQLEALKQQNSKYQEELSLSKERSSSENQRIGVLCKEIEELKLASQKSQHLEELNEDRNSQQPDMKTRENISNQEMEGEINFQKSLISDKDRELETLRNEIAVLRGENAVAKTLQSAVETLERDKAQLQSRVHSLEQRLMGTQASDGEDREALASGDAALQQLREEKEFAEGQINFLNSVIVDLQRKNEELKIKLKKLALAEFNGNDGTDGFVEGVSKREKKATPRLFCDICDCFDLHDTEDCPTQAQSPDSVPHTAYHGNPADERPYCDICEAFGHATESCNDDQTF</sequence>
<organism evidence="1 2">
    <name type="scientific">Scortum barcoo</name>
    <name type="common">barcoo grunter</name>
    <dbReference type="NCBI Taxonomy" id="214431"/>
    <lineage>
        <taxon>Eukaryota</taxon>
        <taxon>Metazoa</taxon>
        <taxon>Chordata</taxon>
        <taxon>Craniata</taxon>
        <taxon>Vertebrata</taxon>
        <taxon>Euteleostomi</taxon>
        <taxon>Actinopterygii</taxon>
        <taxon>Neopterygii</taxon>
        <taxon>Teleostei</taxon>
        <taxon>Neoteleostei</taxon>
        <taxon>Acanthomorphata</taxon>
        <taxon>Eupercaria</taxon>
        <taxon>Centrarchiformes</taxon>
        <taxon>Terapontoidei</taxon>
        <taxon>Terapontidae</taxon>
        <taxon>Scortum</taxon>
    </lineage>
</organism>
<evidence type="ECO:0000313" key="1">
    <source>
        <dbReference type="EMBL" id="KAI3362430.1"/>
    </source>
</evidence>
<accession>A0ACB8W454</accession>
<gene>
    <name evidence="1" type="ORF">L3Q82_012730</name>
</gene>
<name>A0ACB8W454_9TELE</name>
<keyword evidence="2" id="KW-1185">Reference proteome</keyword>
<reference evidence="1" key="1">
    <citation type="submission" date="2022-04" db="EMBL/GenBank/DDBJ databases">
        <title>Jade perch genome.</title>
        <authorList>
            <person name="Chao B."/>
        </authorList>
    </citation>
    <scope>NUCLEOTIDE SEQUENCE</scope>
    <source>
        <strain evidence="1">CB-2022</strain>
    </source>
</reference>
<comment type="caution">
    <text evidence="1">The sequence shown here is derived from an EMBL/GenBank/DDBJ whole genome shotgun (WGS) entry which is preliminary data.</text>
</comment>